<comment type="similarity">
    <text evidence="1 5">Belongs to the FliD family.</text>
</comment>
<evidence type="ECO:0000256" key="4">
    <source>
        <dbReference type="ARBA" id="ARBA00023143"/>
    </source>
</evidence>
<dbReference type="InterPro" id="IPR040026">
    <property type="entry name" value="FliD"/>
</dbReference>
<gene>
    <name evidence="8" type="primary">fliD</name>
    <name evidence="8" type="ORF">GCM10008933_06400</name>
</gene>
<comment type="function">
    <text evidence="5">Required for morphogenesis and for the elongation of the flagellar filament by facilitating polymerization of the flagellin monomers at the tip of growing filament. Forms a capping structure, which prevents flagellin subunits (transported through the central channel of the flagellum) from leaking out without polymerization at the distal end.</text>
</comment>
<keyword evidence="5" id="KW-0964">Secreted</keyword>
<protein>
    <recommendedName>
        <fullName evidence="5">Flagellar hook-associated protein 2</fullName>
        <shortName evidence="5">HAP2</shortName>
    </recommendedName>
    <alternativeName>
        <fullName evidence="5">Flagellar cap protein</fullName>
    </alternativeName>
</protein>
<comment type="subunit">
    <text evidence="2 5">Homopentamer.</text>
</comment>
<dbReference type="Proteomes" id="UP001500340">
    <property type="component" value="Unassembled WGS sequence"/>
</dbReference>
<keyword evidence="8" id="KW-0282">Flagellum</keyword>
<accession>A0ABP3HR81</accession>
<proteinExistence type="inferred from homology"/>
<evidence type="ECO:0000259" key="6">
    <source>
        <dbReference type="Pfam" id="PF02465"/>
    </source>
</evidence>
<keyword evidence="8" id="KW-0966">Cell projection</keyword>
<dbReference type="EMBL" id="BAAACX010000005">
    <property type="protein sequence ID" value="GAA0377870.1"/>
    <property type="molecule type" value="Genomic_DNA"/>
</dbReference>
<evidence type="ECO:0000259" key="7">
    <source>
        <dbReference type="Pfam" id="PF07195"/>
    </source>
</evidence>
<sequence>MGVSLPGLASGLDTATLITKLMGIEKIPYNNLQVKKTNIDNNKSVFNNINLKLKTLRDAATNLSDLDSFKVNGGTSSDPSKVAVTVGDNAISGNYTIEVSQLAKPHVIAMNSISVLGSDGKDASFDFETYKDNVIKVNGKEIKFSDLELDGKTTSEALVEIASAINKSDSGVQASVIQTKPGEKSLVLTAKESGEDHEITTDLSNSTLFSVDNNAGQPAQNAELIVNGVKITSSSNTIKAAVPGMTFQLLAEKSTVSVEVKQDVDKITSKIDAFVKAYNEVIDIIKENTKKITNEKDANGEYKNFKTNLQGDSLLRDLQNELYGIVSSVGANGNSDGFKLLSQIGLEIDKGVTSAALMTGKISFDKELFKEKIAEDPVAVEELFRGDNGLGVVAKDRLKDWTSVNGLIQMKMDGYQSQIDFITDQMESMNERLILKEDALNKKFTAMEVALSKLQSQQSWMTTQLNSMIASSKSNS</sequence>
<dbReference type="Pfam" id="PF02465">
    <property type="entry name" value="FliD_N"/>
    <property type="match status" value="1"/>
</dbReference>
<comment type="caution">
    <text evidence="8">The sequence shown here is derived from an EMBL/GenBank/DDBJ whole genome shotgun (WGS) entry which is preliminary data.</text>
</comment>
<evidence type="ECO:0000313" key="9">
    <source>
        <dbReference type="Proteomes" id="UP001500340"/>
    </source>
</evidence>
<dbReference type="PANTHER" id="PTHR30288">
    <property type="entry name" value="FLAGELLAR CAP/ASSEMBLY PROTEIN FLID"/>
    <property type="match status" value="1"/>
</dbReference>
<keyword evidence="4 5" id="KW-0975">Bacterial flagellum</keyword>
<reference evidence="9" key="1">
    <citation type="journal article" date="2019" name="Int. J. Syst. Evol. Microbiol.">
        <title>The Global Catalogue of Microorganisms (GCM) 10K type strain sequencing project: providing services to taxonomists for standard genome sequencing and annotation.</title>
        <authorList>
            <consortium name="The Broad Institute Genomics Platform"/>
            <consortium name="The Broad Institute Genome Sequencing Center for Infectious Disease"/>
            <person name="Wu L."/>
            <person name="Ma J."/>
        </authorList>
    </citation>
    <scope>NUCLEOTIDE SEQUENCE [LARGE SCALE GENOMIC DNA]</scope>
    <source>
        <strain evidence="9">JCM 12774</strain>
    </source>
</reference>
<keyword evidence="9" id="KW-1185">Reference proteome</keyword>
<keyword evidence="3" id="KW-0175">Coiled coil</keyword>
<feature type="domain" description="Flagellar hook-associated protein 2 C-terminal" evidence="7">
    <location>
        <begin position="219"/>
        <end position="456"/>
    </location>
</feature>
<evidence type="ECO:0000256" key="3">
    <source>
        <dbReference type="ARBA" id="ARBA00023054"/>
    </source>
</evidence>
<dbReference type="PANTHER" id="PTHR30288:SF0">
    <property type="entry name" value="FLAGELLAR HOOK-ASSOCIATED PROTEIN 2"/>
    <property type="match status" value="1"/>
</dbReference>
<feature type="domain" description="Flagellar hook-associated protein 2 N-terminal" evidence="6">
    <location>
        <begin position="10"/>
        <end position="106"/>
    </location>
</feature>
<dbReference type="InterPro" id="IPR003481">
    <property type="entry name" value="FliD_N"/>
</dbReference>
<evidence type="ECO:0000256" key="2">
    <source>
        <dbReference type="ARBA" id="ARBA00011255"/>
    </source>
</evidence>
<keyword evidence="8" id="KW-0969">Cilium</keyword>
<evidence type="ECO:0000256" key="1">
    <source>
        <dbReference type="ARBA" id="ARBA00009764"/>
    </source>
</evidence>
<evidence type="ECO:0000313" key="8">
    <source>
        <dbReference type="EMBL" id="GAA0377870.1"/>
    </source>
</evidence>
<evidence type="ECO:0000256" key="5">
    <source>
        <dbReference type="RuleBase" id="RU362066"/>
    </source>
</evidence>
<organism evidence="8 9">
    <name type="scientific">Paenibacillus motobuensis</name>
    <dbReference type="NCBI Taxonomy" id="295324"/>
    <lineage>
        <taxon>Bacteria</taxon>
        <taxon>Bacillati</taxon>
        <taxon>Bacillota</taxon>
        <taxon>Bacilli</taxon>
        <taxon>Bacillales</taxon>
        <taxon>Paenibacillaceae</taxon>
        <taxon>Paenibacillus</taxon>
    </lineage>
</organism>
<name>A0ABP3HR81_9BACL</name>
<comment type="subcellular location">
    <subcellularLocation>
        <location evidence="5">Secreted</location>
    </subcellularLocation>
    <subcellularLocation>
        <location evidence="5">Bacterial flagellum</location>
    </subcellularLocation>
</comment>
<dbReference type="Pfam" id="PF07195">
    <property type="entry name" value="FliD_C"/>
    <property type="match status" value="1"/>
</dbReference>
<dbReference type="InterPro" id="IPR010809">
    <property type="entry name" value="FliD_C"/>
</dbReference>